<name>A0A7C1JZW0_9CHLR</name>
<gene>
    <name evidence="4" type="ORF">ENQ20_07305</name>
</gene>
<keyword evidence="3" id="KW-0812">Transmembrane</keyword>
<feature type="compositionally biased region" description="Polar residues" evidence="2">
    <location>
        <begin position="113"/>
        <end position="131"/>
    </location>
</feature>
<dbReference type="Pfam" id="PF04977">
    <property type="entry name" value="DivIC"/>
    <property type="match status" value="1"/>
</dbReference>
<reference evidence="4" key="1">
    <citation type="journal article" date="2020" name="mSystems">
        <title>Genome- and Community-Level Interaction Insights into Carbon Utilization and Element Cycling Functions of Hydrothermarchaeota in Hydrothermal Sediment.</title>
        <authorList>
            <person name="Zhou Z."/>
            <person name="Liu Y."/>
            <person name="Xu W."/>
            <person name="Pan J."/>
            <person name="Luo Z.H."/>
            <person name="Li M."/>
        </authorList>
    </citation>
    <scope>NUCLEOTIDE SEQUENCE [LARGE SCALE GENOMIC DNA]</scope>
    <source>
        <strain evidence="4">SpSt-289</strain>
    </source>
</reference>
<proteinExistence type="predicted"/>
<dbReference type="InterPro" id="IPR007060">
    <property type="entry name" value="FtsL/DivIC"/>
</dbReference>
<evidence type="ECO:0008006" key="5">
    <source>
        <dbReference type="Google" id="ProtNLM"/>
    </source>
</evidence>
<evidence type="ECO:0000256" key="2">
    <source>
        <dbReference type="SAM" id="MobiDB-lite"/>
    </source>
</evidence>
<dbReference type="AlphaFoldDB" id="A0A7C1JZW0"/>
<keyword evidence="3" id="KW-0472">Membrane</keyword>
<evidence type="ECO:0000256" key="3">
    <source>
        <dbReference type="SAM" id="Phobius"/>
    </source>
</evidence>
<keyword evidence="1" id="KW-0175">Coiled coil</keyword>
<keyword evidence="3" id="KW-1133">Transmembrane helix</keyword>
<accession>A0A7C1JZW0</accession>
<feature type="transmembrane region" description="Helical" evidence="3">
    <location>
        <begin position="25"/>
        <end position="42"/>
    </location>
</feature>
<dbReference type="EMBL" id="DSMG01000078">
    <property type="protein sequence ID" value="HDX31289.1"/>
    <property type="molecule type" value="Genomic_DNA"/>
</dbReference>
<feature type="region of interest" description="Disordered" evidence="2">
    <location>
        <begin position="110"/>
        <end position="131"/>
    </location>
</feature>
<evidence type="ECO:0000256" key="1">
    <source>
        <dbReference type="SAM" id="Coils"/>
    </source>
</evidence>
<protein>
    <recommendedName>
        <fullName evidence="5">Septum formation initiator family protein</fullName>
    </recommendedName>
</protein>
<evidence type="ECO:0000313" key="4">
    <source>
        <dbReference type="EMBL" id="HDX31289.1"/>
    </source>
</evidence>
<feature type="coiled-coil region" evidence="1">
    <location>
        <begin position="38"/>
        <end position="68"/>
    </location>
</feature>
<comment type="caution">
    <text evidence="4">The sequence shown here is derived from an EMBL/GenBank/DDBJ whole genome shotgun (WGS) entry which is preliminary data.</text>
</comment>
<organism evidence="4">
    <name type="scientific">Caldilinea aerophila</name>
    <dbReference type="NCBI Taxonomy" id="133453"/>
    <lineage>
        <taxon>Bacteria</taxon>
        <taxon>Bacillati</taxon>
        <taxon>Chloroflexota</taxon>
        <taxon>Caldilineae</taxon>
        <taxon>Caldilineales</taxon>
        <taxon>Caldilineaceae</taxon>
        <taxon>Caldilinea</taxon>
    </lineage>
</organism>
<sequence length="147" mass="16333">MPTMTTPSSSSEQPTGEQSRRNPRLLIIVLFLLCGLFIAGYIERLAALEEARQEVNAMAERLAASEQRRADLLAALQRVQDPHYLALQARDVLGLAPEEELPVVVYDAPTPPSQRSDLSIDQTNTSPTSTPAPWRQWLELLFPLSIP</sequence>